<comment type="caution">
    <text evidence="2">The sequence shown here is derived from an EMBL/GenBank/DDBJ whole genome shotgun (WGS) entry which is preliminary data.</text>
</comment>
<sequence>MTLILRLLGNSLALYVAHHYINGFSIGGNVRGFLITGIVLGILNMTIKPVIKALTFPVILLTLGIFVVIINALMIWIAGELTGYVFFDNYYALLWATIIVSLVNIIIGLIFKK</sequence>
<dbReference type="EMBL" id="PCXQ01000004">
    <property type="protein sequence ID" value="PJE51093.1"/>
    <property type="molecule type" value="Genomic_DNA"/>
</dbReference>
<dbReference type="Pfam" id="PF04020">
    <property type="entry name" value="Phage_holin_4_2"/>
    <property type="match status" value="1"/>
</dbReference>
<keyword evidence="1" id="KW-0472">Membrane</keyword>
<dbReference type="PANTHER" id="PTHR37309">
    <property type="entry name" value="SLR0284 PROTEIN"/>
    <property type="match status" value="1"/>
</dbReference>
<feature type="transmembrane region" description="Helical" evidence="1">
    <location>
        <begin position="90"/>
        <end position="111"/>
    </location>
</feature>
<gene>
    <name evidence="2" type="ORF">COV29_02355</name>
</gene>
<accession>A0A2J0Q7Q9</accession>
<feature type="transmembrane region" description="Helical" evidence="1">
    <location>
        <begin position="55"/>
        <end position="78"/>
    </location>
</feature>
<proteinExistence type="predicted"/>
<dbReference type="PANTHER" id="PTHR37309:SF1">
    <property type="entry name" value="SLR0284 PROTEIN"/>
    <property type="match status" value="1"/>
</dbReference>
<organism evidence="2 3">
    <name type="scientific">Candidatus Yanofskybacteria bacterium CG10_big_fil_rev_8_21_14_0_10_36_16</name>
    <dbReference type="NCBI Taxonomy" id="1975096"/>
    <lineage>
        <taxon>Bacteria</taxon>
        <taxon>Candidatus Yanofskyibacteriota</taxon>
    </lineage>
</organism>
<evidence type="ECO:0008006" key="4">
    <source>
        <dbReference type="Google" id="ProtNLM"/>
    </source>
</evidence>
<feature type="transmembrane region" description="Helical" evidence="1">
    <location>
        <begin position="20"/>
        <end position="43"/>
    </location>
</feature>
<keyword evidence="1" id="KW-0812">Transmembrane</keyword>
<dbReference type="AlphaFoldDB" id="A0A2J0Q7Q9"/>
<dbReference type="Proteomes" id="UP000228496">
    <property type="component" value="Unassembled WGS sequence"/>
</dbReference>
<reference evidence="2 3" key="1">
    <citation type="submission" date="2017-09" db="EMBL/GenBank/DDBJ databases">
        <title>Depth-based differentiation of microbial function through sediment-hosted aquifers and enrichment of novel symbionts in the deep terrestrial subsurface.</title>
        <authorList>
            <person name="Probst A.J."/>
            <person name="Ladd B."/>
            <person name="Jarett J.K."/>
            <person name="Geller-Mcgrath D.E."/>
            <person name="Sieber C.M."/>
            <person name="Emerson J.B."/>
            <person name="Anantharaman K."/>
            <person name="Thomas B.C."/>
            <person name="Malmstrom R."/>
            <person name="Stieglmeier M."/>
            <person name="Klingl A."/>
            <person name="Woyke T."/>
            <person name="Ryan C.M."/>
            <person name="Banfield J.F."/>
        </authorList>
    </citation>
    <scope>NUCLEOTIDE SEQUENCE [LARGE SCALE GENOMIC DNA]</scope>
    <source>
        <strain evidence="2">CG10_big_fil_rev_8_21_14_0_10_36_16</strain>
    </source>
</reference>
<evidence type="ECO:0000256" key="1">
    <source>
        <dbReference type="SAM" id="Phobius"/>
    </source>
</evidence>
<evidence type="ECO:0000313" key="3">
    <source>
        <dbReference type="Proteomes" id="UP000228496"/>
    </source>
</evidence>
<evidence type="ECO:0000313" key="2">
    <source>
        <dbReference type="EMBL" id="PJE51093.1"/>
    </source>
</evidence>
<protein>
    <recommendedName>
        <fullName evidence="4">Phage holin family protein</fullName>
    </recommendedName>
</protein>
<keyword evidence="1" id="KW-1133">Transmembrane helix</keyword>
<dbReference type="InterPro" id="IPR007165">
    <property type="entry name" value="Phage_holin_4_2"/>
</dbReference>
<name>A0A2J0Q7Q9_9BACT</name>